<dbReference type="Gene3D" id="2.170.130.10">
    <property type="entry name" value="TonB-dependent receptor, plug domain"/>
    <property type="match status" value="1"/>
</dbReference>
<comment type="caution">
    <text evidence="3">The sequence shown here is derived from an EMBL/GenBank/DDBJ whole genome shotgun (WGS) entry which is preliminary data.</text>
</comment>
<organism evidence="3">
    <name type="scientific">bioreactor metagenome</name>
    <dbReference type="NCBI Taxonomy" id="1076179"/>
    <lineage>
        <taxon>unclassified sequences</taxon>
        <taxon>metagenomes</taxon>
        <taxon>ecological metagenomes</taxon>
    </lineage>
</organism>
<dbReference type="InterPro" id="IPR041700">
    <property type="entry name" value="OMP_b-brl_3"/>
</dbReference>
<dbReference type="EMBL" id="VSSQ01000667">
    <property type="protein sequence ID" value="MPL99445.1"/>
    <property type="molecule type" value="Genomic_DNA"/>
</dbReference>
<proteinExistence type="predicted"/>
<evidence type="ECO:0008006" key="4">
    <source>
        <dbReference type="Google" id="ProtNLM"/>
    </source>
</evidence>
<evidence type="ECO:0000313" key="3">
    <source>
        <dbReference type="EMBL" id="MPL99445.1"/>
    </source>
</evidence>
<dbReference type="SUPFAM" id="SSF49464">
    <property type="entry name" value="Carboxypeptidase regulatory domain-like"/>
    <property type="match status" value="1"/>
</dbReference>
<evidence type="ECO:0000259" key="1">
    <source>
        <dbReference type="Pfam" id="PF07715"/>
    </source>
</evidence>
<dbReference type="InterPro" id="IPR012910">
    <property type="entry name" value="Plug_dom"/>
</dbReference>
<reference evidence="3" key="1">
    <citation type="submission" date="2019-08" db="EMBL/GenBank/DDBJ databases">
        <authorList>
            <person name="Kucharzyk K."/>
            <person name="Murdoch R.W."/>
            <person name="Higgins S."/>
            <person name="Loffler F."/>
        </authorList>
    </citation>
    <scope>NUCLEOTIDE SEQUENCE</scope>
</reference>
<dbReference type="Pfam" id="PF07715">
    <property type="entry name" value="Plug"/>
    <property type="match status" value="1"/>
</dbReference>
<dbReference type="Gene3D" id="2.60.40.10">
    <property type="entry name" value="Immunoglobulins"/>
    <property type="match status" value="1"/>
</dbReference>
<dbReference type="SUPFAM" id="SSF56935">
    <property type="entry name" value="Porins"/>
    <property type="match status" value="1"/>
</dbReference>
<protein>
    <recommendedName>
        <fullName evidence="4">Outer membrane protein beta-barrel domain-containing protein</fullName>
    </recommendedName>
</protein>
<accession>A0A644W6P5</accession>
<dbReference type="InterPro" id="IPR008969">
    <property type="entry name" value="CarboxyPept-like_regulatory"/>
</dbReference>
<dbReference type="PANTHER" id="PTHR40980:SF4">
    <property type="entry name" value="TONB-DEPENDENT RECEPTOR-LIKE BETA-BARREL DOMAIN-CONTAINING PROTEIN"/>
    <property type="match status" value="1"/>
</dbReference>
<dbReference type="AlphaFoldDB" id="A0A644W6P5"/>
<evidence type="ECO:0000259" key="2">
    <source>
        <dbReference type="Pfam" id="PF14905"/>
    </source>
</evidence>
<gene>
    <name evidence="3" type="ORF">SDC9_45663</name>
</gene>
<dbReference type="Pfam" id="PF14905">
    <property type="entry name" value="OMP_b-brl_3"/>
    <property type="match status" value="1"/>
</dbReference>
<dbReference type="PANTHER" id="PTHR40980">
    <property type="entry name" value="PLUG DOMAIN-CONTAINING PROTEIN"/>
    <property type="match status" value="1"/>
</dbReference>
<name>A0A644W6P5_9ZZZZ</name>
<feature type="domain" description="Outer membrane protein beta-barrel" evidence="2">
    <location>
        <begin position="384"/>
        <end position="793"/>
    </location>
</feature>
<dbReference type="InterPro" id="IPR013783">
    <property type="entry name" value="Ig-like_fold"/>
</dbReference>
<sequence>MCLTVSGPLENLKNSFIKLFLCSLVLLISVSASAQHLTVSVRDRAKNPLFGSTVKLTENNDTNKTLFASTDINGNAVFPDVRDGMYILLITNIGFEPLRKTIAVNAQHREYSYILQQSSVSLGEVTITADRPFIRQEDDKMIVDPAPMIGISTNTLEVIEATPGIYVDYDAGIFLSSTTPAQIYINGREQKLSNQDMMNLLRNLPPGSIERIEILRTPSTKYDAASSGGIVNVVLKKGLKIGRFGNLNVGMNQGKYGNRNAGGSFNNSTEKSTYYINANYSRHDRIDDMNTLREMSADTILDQSSGTRQTSDEVYVGFGVNRETGKKSTLSYDGRLSYSNRNTEVLSDNIISGESGQTLLENNDSVKKKSSDISLSQEIGFNLKLDTLDSEWDTKLSLDFIKSRTDQEYITLLSYPADTFTQGGNTGDQKRLFLQFQSDLTKRFKNEIKLEAGIKGSWQIYNSDADYFRFQNTIHIADSTRINSYKYNEGIFAAYSQASRTIWGNIVIKAGCRLEYTYMDGQQVRPTDTSFMINRADLFPYLYLSRDLPTLLPNIVPIKLRTYLIYRRTISRPGYDELNPAINYIDPFLYQSGNPELKPQFTQNAEFNISYEDMPVLALGVNYTNDIFSEVTYSDNQNSNMAIMTFDNLGRNTETYLRGLIGIPPGGKYFFAIGAQYNMNKYDGFYDGEPLVFERGSWRFFTFHSLRLTKNTKLTVNGFMLVNGQRGFYELGNFGSLNCGLTQTCLNQKLLITISARDILGTMVTRFELNQGSVSASGDRYRDSRRIGINIRYNFGLDRKESRKQFFNPGDNGPAD</sequence>
<feature type="domain" description="TonB-dependent receptor plug" evidence="1">
    <location>
        <begin position="156"/>
        <end position="230"/>
    </location>
</feature>
<dbReference type="InterPro" id="IPR037066">
    <property type="entry name" value="Plug_dom_sf"/>
</dbReference>